<dbReference type="AlphaFoldDB" id="G5K408"/>
<sequence>MSFLLHFILQRGKVKRIANSFIHDLNSPDIIGLIEVQDNNGPKDDGTTDASQSAQRLIDAIKALGGPTYVYVDIAPENNVDGGQPGGNIRTGFLYQPSRVSLSDKPRGGANDAVAWENGELNMSLGRIAPTNAAWKDVRKSLAAEFIFQGNKVVVIANHLNSKRGDNALYGRIQPVTFKSEERRHVLAKMLGDFNDFEFTKTIALIEEGNMANLVSRHELSDRYSYFYQGNNQTLDNLLVSNNLLGRYEFDMIHVNSPFMEAHGRASDHDPLLVQLSFAKDTTIKDDKVINGPKEAAKGNMPQQLSTKKATVVAATSSRALPKTGEKSAFVMNLFGMATLLSVFGVLSKRKELD</sequence>
<dbReference type="NCBIfam" id="TIGR01167">
    <property type="entry name" value="LPXTG_anchor"/>
    <property type="match status" value="1"/>
</dbReference>
<feature type="domain" description="Gram-positive cocci surface proteins LPxTG" evidence="6">
    <location>
        <begin position="321"/>
        <end position="354"/>
    </location>
</feature>
<evidence type="ECO:0000259" key="6">
    <source>
        <dbReference type="PROSITE" id="PS50847"/>
    </source>
</evidence>
<evidence type="ECO:0000256" key="5">
    <source>
        <dbReference type="SAM" id="Phobius"/>
    </source>
</evidence>
<keyword evidence="5" id="KW-0812">Transmembrane</keyword>
<reference evidence="7 8" key="1">
    <citation type="journal article" date="2014" name="Int. J. Syst. Evol. Microbiol.">
        <title>Phylogenomics and the dynamic genome evolution of the genus Streptococcus.</title>
        <authorList>
            <consortium name="The Broad Institute Genome Sequencing Platform"/>
            <person name="Richards V.P."/>
            <person name="Palmer S.R."/>
            <person name="Pavinski Bitar P.D."/>
            <person name="Qin X."/>
            <person name="Weinstock G.M."/>
            <person name="Highlander S.K."/>
            <person name="Town C.D."/>
            <person name="Burne R.A."/>
            <person name="Stanhope M.J."/>
        </authorList>
    </citation>
    <scope>NUCLEOTIDE SEQUENCE [LARGE SCALE GENOMIC DNA]</scope>
    <source>
        <strain evidence="7 8">707-05</strain>
    </source>
</reference>
<dbReference type="InterPro" id="IPR036691">
    <property type="entry name" value="Endo/exonu/phosph_ase_sf"/>
</dbReference>
<evidence type="ECO:0000256" key="3">
    <source>
        <dbReference type="ARBA" id="ARBA00022729"/>
    </source>
</evidence>
<dbReference type="STRING" id="764299.STRIC_1532"/>
<evidence type="ECO:0000313" key="8">
    <source>
        <dbReference type="Proteomes" id="UP000003330"/>
    </source>
</evidence>
<dbReference type="Proteomes" id="UP000003330">
    <property type="component" value="Unassembled WGS sequence"/>
</dbReference>
<dbReference type="PANTHER" id="PTHR42834:SF1">
    <property type="entry name" value="ENDONUCLEASE_EXONUCLEASE_PHOSPHATASE FAMILY PROTEIN (AFU_ORTHOLOGUE AFUA_3G09210)"/>
    <property type="match status" value="1"/>
</dbReference>
<evidence type="ECO:0000256" key="4">
    <source>
        <dbReference type="ARBA" id="ARBA00023088"/>
    </source>
</evidence>
<protein>
    <submittedName>
        <fullName evidence="7">Gram positive anchor</fullName>
    </submittedName>
</protein>
<comment type="caution">
    <text evidence="7">The sequence shown here is derived from an EMBL/GenBank/DDBJ whole genome shotgun (WGS) entry which is preliminary data.</text>
</comment>
<gene>
    <name evidence="7" type="ORF">STRIC_1532</name>
</gene>
<dbReference type="EMBL" id="AEUX02000006">
    <property type="protein sequence ID" value="EHI69758.1"/>
    <property type="molecule type" value="Genomic_DNA"/>
</dbReference>
<keyword evidence="8" id="KW-1185">Reference proteome</keyword>
<evidence type="ECO:0000256" key="1">
    <source>
        <dbReference type="ARBA" id="ARBA00022512"/>
    </source>
</evidence>
<keyword evidence="4" id="KW-0572">Peptidoglycan-anchor</keyword>
<keyword evidence="3" id="KW-0732">Signal</keyword>
<dbReference type="InterPro" id="IPR019931">
    <property type="entry name" value="LPXTG_anchor"/>
</dbReference>
<feature type="transmembrane region" description="Helical" evidence="5">
    <location>
        <begin position="329"/>
        <end position="347"/>
    </location>
</feature>
<dbReference type="PROSITE" id="PS50847">
    <property type="entry name" value="GRAM_POS_ANCHORING"/>
    <property type="match status" value="1"/>
</dbReference>
<organism evidence="7 8">
    <name type="scientific">Streptococcus ictaluri 707-05</name>
    <dbReference type="NCBI Taxonomy" id="764299"/>
    <lineage>
        <taxon>Bacteria</taxon>
        <taxon>Bacillati</taxon>
        <taxon>Bacillota</taxon>
        <taxon>Bacilli</taxon>
        <taxon>Lactobacillales</taxon>
        <taxon>Streptococcaceae</taxon>
        <taxon>Streptococcus</taxon>
    </lineage>
</organism>
<keyword evidence="1" id="KW-0134">Cell wall</keyword>
<accession>G5K408</accession>
<dbReference type="Pfam" id="PF00746">
    <property type="entry name" value="Gram_pos_anchor"/>
    <property type="match status" value="1"/>
</dbReference>
<dbReference type="eggNOG" id="COG2374">
    <property type="taxonomic scope" value="Bacteria"/>
</dbReference>
<name>G5K408_9STRE</name>
<dbReference type="PANTHER" id="PTHR42834">
    <property type="entry name" value="ENDONUCLEASE/EXONUCLEASE/PHOSPHATASE FAMILY PROTEIN (AFU_ORTHOLOGUE AFUA_3G09210)"/>
    <property type="match status" value="1"/>
</dbReference>
<evidence type="ECO:0000313" key="7">
    <source>
        <dbReference type="EMBL" id="EHI69758.1"/>
    </source>
</evidence>
<keyword evidence="5" id="KW-1133">Transmembrane helix</keyword>
<keyword evidence="2" id="KW-0964">Secreted</keyword>
<evidence type="ECO:0000256" key="2">
    <source>
        <dbReference type="ARBA" id="ARBA00022525"/>
    </source>
</evidence>
<proteinExistence type="predicted"/>
<dbReference type="Gene3D" id="3.60.10.10">
    <property type="entry name" value="Endonuclease/exonuclease/phosphatase"/>
    <property type="match status" value="1"/>
</dbReference>
<dbReference type="SUPFAM" id="SSF56219">
    <property type="entry name" value="DNase I-like"/>
    <property type="match status" value="1"/>
</dbReference>
<keyword evidence="5" id="KW-0472">Membrane</keyword>